<keyword evidence="3" id="KW-1185">Reference proteome</keyword>
<keyword evidence="1" id="KW-0472">Membrane</keyword>
<keyword evidence="1" id="KW-1133">Transmembrane helix</keyword>
<evidence type="ECO:0000313" key="2">
    <source>
        <dbReference type="EMBL" id="OOY23430.1"/>
    </source>
</evidence>
<evidence type="ECO:0000313" key="3">
    <source>
        <dbReference type="Proteomes" id="UP000190787"/>
    </source>
</evidence>
<organism evidence="2 3">
    <name type="scientific">Thioclava sediminum</name>
    <dbReference type="NCBI Taxonomy" id="1915319"/>
    <lineage>
        <taxon>Bacteria</taxon>
        <taxon>Pseudomonadati</taxon>
        <taxon>Pseudomonadota</taxon>
        <taxon>Alphaproteobacteria</taxon>
        <taxon>Rhodobacterales</taxon>
        <taxon>Paracoccaceae</taxon>
        <taxon>Thioclava</taxon>
    </lineage>
</organism>
<dbReference type="EMBL" id="MPZV01000003">
    <property type="protein sequence ID" value="OOY23430.1"/>
    <property type="molecule type" value="Genomic_DNA"/>
</dbReference>
<feature type="transmembrane region" description="Helical" evidence="1">
    <location>
        <begin position="21"/>
        <end position="43"/>
    </location>
</feature>
<reference evidence="2 3" key="1">
    <citation type="submission" date="2016-11" db="EMBL/GenBank/DDBJ databases">
        <title>A multilocus sequence analysis scheme for characterization of bacteria in the genus Thioclava.</title>
        <authorList>
            <person name="Liu Y."/>
            <person name="Shao Z."/>
        </authorList>
    </citation>
    <scope>NUCLEOTIDE SEQUENCE [LARGE SCALE GENOMIC DNA]</scope>
    <source>
        <strain evidence="2 3">TAW-CT134</strain>
    </source>
</reference>
<keyword evidence="1" id="KW-0812">Transmembrane</keyword>
<name>A0ABX3MUR4_9RHOB</name>
<protein>
    <submittedName>
        <fullName evidence="2">Uncharacterized protein</fullName>
    </submittedName>
</protein>
<proteinExistence type="predicted"/>
<gene>
    <name evidence="2" type="ORF">BMI91_13120</name>
</gene>
<sequence>MQVLRQALTARLRVATDRRAATLGLIWLSGFTLGGLVAGPAAAQSNNSVEASAAAGSPMSAIDWLSHSLANSPRDGSASSTAPVTGAGGIEDIAVLSLDAPSADTLGLLTPDRTGLPRDLWGKTPEPELAQALRAMPLDQLPALRELSLTLLLAELNPPQIETPSQRNQLFLARIDRLLDMGALEQANALLGQAGTASPEIFRRSFDVALLLGQENRACKIIERTPGIAPSYAARVFCLARNGQWDTAELTYGTGAALGQIPQEDRSLLEQFLDPALAEEAGDAPPPDHVTPLAFKMMEAIGQPLPTATLPLAFAQADLTENNGWKSQLEAAERLARAGVLDPNRLLGLYTERKAAASGALWDRVSAVSALDEALEASDTERVATALPAAYDVMASEDLAPVLGALFGDQLAGMDLPGRAGRLAYELSLLTPNYEENARKGTQSSAQAALFKGLAAGDTSATPASGARDQALKAVFDAPPGAAPDRYKGLLPDQLGLALIEAIGDVGDGAKGDYPRLQDGLSLLRLAGLETVARRAAIELIVLGDRG</sequence>
<accession>A0ABX3MUR4</accession>
<comment type="caution">
    <text evidence="2">The sequence shown here is derived from an EMBL/GenBank/DDBJ whole genome shotgun (WGS) entry which is preliminary data.</text>
</comment>
<dbReference type="Proteomes" id="UP000190787">
    <property type="component" value="Unassembled WGS sequence"/>
</dbReference>
<evidence type="ECO:0000256" key="1">
    <source>
        <dbReference type="SAM" id="Phobius"/>
    </source>
</evidence>